<keyword evidence="1" id="KW-0805">Transcription regulation</keyword>
<dbReference type="CDD" id="cd00090">
    <property type="entry name" value="HTH_ARSR"/>
    <property type="match status" value="1"/>
</dbReference>
<name>A0ABP3KR11_9SPHN</name>
<dbReference type="EMBL" id="BAAAEM010000003">
    <property type="protein sequence ID" value="GAA0485247.1"/>
    <property type="molecule type" value="Genomic_DNA"/>
</dbReference>
<feature type="domain" description="HTH marR-type" evidence="4">
    <location>
        <begin position="1"/>
        <end position="150"/>
    </location>
</feature>
<sequence>MADDIKAKSAGLEGDPIEFAVMTEIGIINQLADNLFQSHLPKGMTVAQFSVLNHLLRLDVQETISELASAMQVAQPTMSSTVRKLEDKGLVELIHDPNDRRIRRVAVTASGTQCRNDAVAALVPIAQIFRQNFAETEWEALLPPLNRIRVFLDKLRS</sequence>
<keyword evidence="2" id="KW-0238">DNA-binding</keyword>
<dbReference type="InterPro" id="IPR036388">
    <property type="entry name" value="WH-like_DNA-bd_sf"/>
</dbReference>
<gene>
    <name evidence="5" type="ORF">GCM10009096_29930</name>
</gene>
<reference evidence="6" key="1">
    <citation type="journal article" date="2019" name="Int. J. Syst. Evol. Microbiol.">
        <title>The Global Catalogue of Microorganisms (GCM) 10K type strain sequencing project: providing services to taxonomists for standard genome sequencing and annotation.</title>
        <authorList>
            <consortium name="The Broad Institute Genomics Platform"/>
            <consortium name="The Broad Institute Genome Sequencing Center for Infectious Disease"/>
            <person name="Wu L."/>
            <person name="Ma J."/>
        </authorList>
    </citation>
    <scope>NUCLEOTIDE SEQUENCE [LARGE SCALE GENOMIC DNA]</scope>
    <source>
        <strain evidence="6">JCM 14162</strain>
    </source>
</reference>
<dbReference type="PROSITE" id="PS01117">
    <property type="entry name" value="HTH_MARR_1"/>
    <property type="match status" value="1"/>
</dbReference>
<protein>
    <submittedName>
        <fullName evidence="5">MarR family transcriptional regulator</fullName>
    </submittedName>
</protein>
<dbReference type="Proteomes" id="UP001500713">
    <property type="component" value="Unassembled WGS sequence"/>
</dbReference>
<dbReference type="PANTHER" id="PTHR33164:SF43">
    <property type="entry name" value="HTH-TYPE TRANSCRIPTIONAL REPRESSOR YETL"/>
    <property type="match status" value="1"/>
</dbReference>
<evidence type="ECO:0000256" key="3">
    <source>
        <dbReference type="ARBA" id="ARBA00023163"/>
    </source>
</evidence>
<dbReference type="PRINTS" id="PR00598">
    <property type="entry name" value="HTHMARR"/>
</dbReference>
<dbReference type="PANTHER" id="PTHR33164">
    <property type="entry name" value="TRANSCRIPTIONAL REGULATOR, MARR FAMILY"/>
    <property type="match status" value="1"/>
</dbReference>
<keyword evidence="6" id="KW-1185">Reference proteome</keyword>
<dbReference type="Gene3D" id="1.10.10.10">
    <property type="entry name" value="Winged helix-like DNA-binding domain superfamily/Winged helix DNA-binding domain"/>
    <property type="match status" value="1"/>
</dbReference>
<dbReference type="InterPro" id="IPR011991">
    <property type="entry name" value="ArsR-like_HTH"/>
</dbReference>
<accession>A0ABP3KR11</accession>
<evidence type="ECO:0000256" key="1">
    <source>
        <dbReference type="ARBA" id="ARBA00023015"/>
    </source>
</evidence>
<dbReference type="InterPro" id="IPR023187">
    <property type="entry name" value="Tscrpt_reg_MarR-type_CS"/>
</dbReference>
<dbReference type="SUPFAM" id="SSF46785">
    <property type="entry name" value="Winged helix' DNA-binding domain"/>
    <property type="match status" value="1"/>
</dbReference>
<dbReference type="SMART" id="SM00347">
    <property type="entry name" value="HTH_MARR"/>
    <property type="match status" value="1"/>
</dbReference>
<evidence type="ECO:0000256" key="2">
    <source>
        <dbReference type="ARBA" id="ARBA00023125"/>
    </source>
</evidence>
<dbReference type="RefSeq" id="WP_229955460.1">
    <property type="nucleotide sequence ID" value="NZ_BAAAEM010000003.1"/>
</dbReference>
<dbReference type="PROSITE" id="PS50995">
    <property type="entry name" value="HTH_MARR_2"/>
    <property type="match status" value="1"/>
</dbReference>
<dbReference type="InterPro" id="IPR036390">
    <property type="entry name" value="WH_DNA-bd_sf"/>
</dbReference>
<evidence type="ECO:0000313" key="6">
    <source>
        <dbReference type="Proteomes" id="UP001500713"/>
    </source>
</evidence>
<dbReference type="InterPro" id="IPR000835">
    <property type="entry name" value="HTH_MarR-typ"/>
</dbReference>
<comment type="caution">
    <text evidence="5">The sequence shown here is derived from an EMBL/GenBank/DDBJ whole genome shotgun (WGS) entry which is preliminary data.</text>
</comment>
<organism evidence="5 6">
    <name type="scientific">Parasphingorhabdus litoris</name>
    <dbReference type="NCBI Taxonomy" id="394733"/>
    <lineage>
        <taxon>Bacteria</taxon>
        <taxon>Pseudomonadati</taxon>
        <taxon>Pseudomonadota</taxon>
        <taxon>Alphaproteobacteria</taxon>
        <taxon>Sphingomonadales</taxon>
        <taxon>Sphingomonadaceae</taxon>
        <taxon>Parasphingorhabdus</taxon>
    </lineage>
</organism>
<dbReference type="InterPro" id="IPR039422">
    <property type="entry name" value="MarR/SlyA-like"/>
</dbReference>
<proteinExistence type="predicted"/>
<keyword evidence="3" id="KW-0804">Transcription</keyword>
<evidence type="ECO:0000259" key="4">
    <source>
        <dbReference type="PROSITE" id="PS50995"/>
    </source>
</evidence>
<dbReference type="Pfam" id="PF12802">
    <property type="entry name" value="MarR_2"/>
    <property type="match status" value="1"/>
</dbReference>
<evidence type="ECO:0000313" key="5">
    <source>
        <dbReference type="EMBL" id="GAA0485247.1"/>
    </source>
</evidence>